<proteinExistence type="predicted"/>
<dbReference type="AlphaFoldDB" id="A0A920CE67"/>
<keyword evidence="2" id="KW-1185">Reference proteome</keyword>
<evidence type="ECO:0000313" key="1">
    <source>
        <dbReference type="EMBL" id="GIO34543.1"/>
    </source>
</evidence>
<dbReference type="RefSeq" id="WP_268895066.1">
    <property type="nucleotide sequence ID" value="NZ_BORQ01000011.1"/>
</dbReference>
<name>A0A920CE67_9BACL</name>
<accession>A0A920CE67</accession>
<reference evidence="1" key="1">
    <citation type="submission" date="2021-03" db="EMBL/GenBank/DDBJ databases">
        <title>Antimicrobial resistance genes in bacteria isolated from Japanese honey, and their potential for conferring macrolide and lincosamide resistance in the American foulbrood pathogen Paenibacillus larvae.</title>
        <authorList>
            <person name="Okamoto M."/>
            <person name="Kumagai M."/>
            <person name="Kanamori H."/>
            <person name="Takamatsu D."/>
        </authorList>
    </citation>
    <scope>NUCLEOTIDE SEQUENCE</scope>
    <source>
        <strain evidence="1">J2TS6</strain>
    </source>
</reference>
<protein>
    <submittedName>
        <fullName evidence="1">Uncharacterized protein</fullName>
    </submittedName>
</protein>
<sequence length="43" mass="4709">MAGQISSSLTYGIQRLPQVSFFNIRDEDGNIVMVCQQHAGVTP</sequence>
<gene>
    <name evidence="1" type="ORF">J2TS6_56840</name>
</gene>
<dbReference type="EMBL" id="BORQ01000011">
    <property type="protein sequence ID" value="GIO34543.1"/>
    <property type="molecule type" value="Genomic_DNA"/>
</dbReference>
<organism evidence="1 2">
    <name type="scientific">Paenibacillus albilobatus</name>
    <dbReference type="NCBI Taxonomy" id="2716884"/>
    <lineage>
        <taxon>Bacteria</taxon>
        <taxon>Bacillati</taxon>
        <taxon>Bacillota</taxon>
        <taxon>Bacilli</taxon>
        <taxon>Bacillales</taxon>
        <taxon>Paenibacillaceae</taxon>
        <taxon>Paenibacillus</taxon>
    </lineage>
</organism>
<evidence type="ECO:0000313" key="2">
    <source>
        <dbReference type="Proteomes" id="UP000679779"/>
    </source>
</evidence>
<dbReference type="Proteomes" id="UP000679779">
    <property type="component" value="Unassembled WGS sequence"/>
</dbReference>
<comment type="caution">
    <text evidence="1">The sequence shown here is derived from an EMBL/GenBank/DDBJ whole genome shotgun (WGS) entry which is preliminary data.</text>
</comment>